<evidence type="ECO:0000256" key="7">
    <source>
        <dbReference type="SAM" id="Phobius"/>
    </source>
</evidence>
<evidence type="ECO:0000256" key="5">
    <source>
        <dbReference type="ARBA" id="ARBA00023136"/>
    </source>
</evidence>
<dbReference type="EMBL" id="KY433579">
    <property type="protein sequence ID" value="AQZ25031.1"/>
    <property type="molecule type" value="Genomic_DNA"/>
</dbReference>
<dbReference type="GO" id="GO:0015979">
    <property type="term" value="P:photosynthesis"/>
    <property type="evidence" value="ECO:0007669"/>
    <property type="project" value="UniProtKB-KW"/>
</dbReference>
<dbReference type="InterPro" id="IPR010284">
    <property type="entry name" value="PSII_Ycf12_core-subunit"/>
</dbReference>
<keyword evidence="6" id="KW-0604">Photosystem II</keyword>
<keyword evidence="3 7" id="KW-0812">Transmembrane</keyword>
<keyword evidence="4 7" id="KW-1133">Transmembrane helix</keyword>
<comment type="subcellular location">
    <subcellularLocation>
        <location evidence="1">Membrane</location>
        <topology evidence="1">Single-pass membrane protein</topology>
    </subcellularLocation>
</comment>
<evidence type="ECO:0000256" key="1">
    <source>
        <dbReference type="ARBA" id="ARBA00004167"/>
    </source>
</evidence>
<reference evidence="8" key="1">
    <citation type="journal article" date="2017" name="Mar. Biotechnol.">
        <title>Plastid Genome of Dictyopteris divaricata (Dictyotales, Phaeophyceae): Understanding the Evolution of Plastid Genomes in Brown Algae.</title>
        <authorList>
            <person name="Liu F."/>
            <person name="Jin Z."/>
            <person name="Wang Y."/>
            <person name="Bi Y."/>
            <person name="Melton J.T.III."/>
        </authorList>
    </citation>
    <scope>NUCLEOTIDE SEQUENCE</scope>
</reference>
<keyword evidence="2" id="KW-0602">Photosynthesis</keyword>
<sequence length="31" mass="3367">MNWQVIGQAITATLILVSGPLIIFIVKRASL</sequence>
<organism evidence="8">
    <name type="scientific">Dictyopteris divaricata</name>
    <dbReference type="NCBI Taxonomy" id="156996"/>
    <lineage>
        <taxon>Eukaryota</taxon>
        <taxon>Sar</taxon>
        <taxon>Stramenopiles</taxon>
        <taxon>Ochrophyta</taxon>
        <taxon>PX clade</taxon>
        <taxon>Phaeophyceae</taxon>
        <taxon>Dictyotales</taxon>
        <taxon>Dictyotaceae</taxon>
        <taxon>Dictyopteris</taxon>
    </lineage>
</organism>
<evidence type="ECO:0000256" key="2">
    <source>
        <dbReference type="ARBA" id="ARBA00022531"/>
    </source>
</evidence>
<protein>
    <submittedName>
        <fullName evidence="8">Protein ycf12 (RF12)</fullName>
    </submittedName>
</protein>
<name>A0A2I4Q2F7_9PHAE</name>
<gene>
    <name evidence="8" type="primary">ycf12</name>
</gene>
<feature type="transmembrane region" description="Helical" evidence="7">
    <location>
        <begin position="6"/>
        <end position="26"/>
    </location>
</feature>
<dbReference type="RefSeq" id="YP_009455814.1">
    <property type="nucleotide sequence ID" value="NC_036804.1"/>
</dbReference>
<dbReference type="GO" id="GO:0009523">
    <property type="term" value="C:photosystem II"/>
    <property type="evidence" value="ECO:0007669"/>
    <property type="project" value="UniProtKB-KW"/>
</dbReference>
<geneLocation type="chloroplast" evidence="8"/>
<evidence type="ECO:0000256" key="4">
    <source>
        <dbReference type="ARBA" id="ARBA00022989"/>
    </source>
</evidence>
<evidence type="ECO:0000256" key="6">
    <source>
        <dbReference type="ARBA" id="ARBA00023276"/>
    </source>
</evidence>
<dbReference type="GeneID" id="35656076"/>
<evidence type="ECO:0000256" key="3">
    <source>
        <dbReference type="ARBA" id="ARBA00022692"/>
    </source>
</evidence>
<proteinExistence type="predicted"/>
<dbReference type="Pfam" id="PF05969">
    <property type="entry name" value="PSII_Ycf12"/>
    <property type="match status" value="1"/>
</dbReference>
<keyword evidence="8" id="KW-0934">Plastid</keyword>
<keyword evidence="5 7" id="KW-0472">Membrane</keyword>
<keyword evidence="8" id="KW-0150">Chloroplast</keyword>
<evidence type="ECO:0000313" key="8">
    <source>
        <dbReference type="EMBL" id="AQZ25031.1"/>
    </source>
</evidence>
<dbReference type="AlphaFoldDB" id="A0A2I4Q2F7"/>
<accession>A0A2I4Q2F7</accession>